<protein>
    <submittedName>
        <fullName evidence="10">2Fe-2S iron-sulfur cluster binding domain-containing protein</fullName>
    </submittedName>
</protein>
<evidence type="ECO:0000259" key="6">
    <source>
        <dbReference type="PROSITE" id="PS51085"/>
    </source>
</evidence>
<dbReference type="GO" id="GO:0016491">
    <property type="term" value="F:oxidoreductase activity"/>
    <property type="evidence" value="ECO:0007669"/>
    <property type="project" value="UniProtKB-KW"/>
</dbReference>
<feature type="domain" description="FAD-binding PCMH-type" evidence="7">
    <location>
        <begin position="179"/>
        <end position="304"/>
    </location>
</feature>
<dbReference type="InterPro" id="IPR036318">
    <property type="entry name" value="FAD-bd_PCMH-like_sf"/>
</dbReference>
<name>A0A450X3S0_9GAMM</name>
<dbReference type="Gene3D" id="3.30.465.10">
    <property type="match status" value="1"/>
</dbReference>
<dbReference type="InterPro" id="IPR016169">
    <property type="entry name" value="FAD-bd_PCMH_sub2"/>
</dbReference>
<evidence type="ECO:0000256" key="2">
    <source>
        <dbReference type="ARBA" id="ARBA00022505"/>
    </source>
</evidence>
<reference evidence="10" key="1">
    <citation type="submission" date="2019-02" db="EMBL/GenBank/DDBJ databases">
        <authorList>
            <person name="Gruber-Vodicka R. H."/>
            <person name="Seah K. B. B."/>
        </authorList>
    </citation>
    <scope>NUCLEOTIDE SEQUENCE</scope>
    <source>
        <strain evidence="10">BECK_BY7</strain>
        <strain evidence="9">BECK_M6</strain>
        <strain evidence="8">BECK_M7</strain>
    </source>
</reference>
<evidence type="ECO:0000256" key="3">
    <source>
        <dbReference type="ARBA" id="ARBA00022723"/>
    </source>
</evidence>
<dbReference type="EMBL" id="CAADFF010000016">
    <property type="protein sequence ID" value="VFJ89578.1"/>
    <property type="molecule type" value="Genomic_DNA"/>
</dbReference>
<gene>
    <name evidence="9" type="ORF">BECKLFY1418A_GA0070994_10365</name>
    <name evidence="8" type="ORF">BECKLFY1418B_GA0070995_101618</name>
    <name evidence="10" type="ORF">BECKLFY1418C_GA0070996_11585</name>
</gene>
<dbReference type="Gene3D" id="3.10.20.30">
    <property type="match status" value="1"/>
</dbReference>
<feature type="domain" description="2Fe-2S ferredoxin-type" evidence="6">
    <location>
        <begin position="1"/>
        <end position="84"/>
    </location>
</feature>
<dbReference type="InterPro" id="IPR016166">
    <property type="entry name" value="FAD-bd_PCMH"/>
</dbReference>
<evidence type="ECO:0000313" key="10">
    <source>
        <dbReference type="EMBL" id="VFK23870.1"/>
    </source>
</evidence>
<keyword evidence="2" id="KW-0500">Molybdenum</keyword>
<evidence type="ECO:0000256" key="4">
    <source>
        <dbReference type="ARBA" id="ARBA00023002"/>
    </source>
</evidence>
<dbReference type="GO" id="GO:0005506">
    <property type="term" value="F:iron ion binding"/>
    <property type="evidence" value="ECO:0007669"/>
    <property type="project" value="InterPro"/>
</dbReference>
<evidence type="ECO:0000313" key="9">
    <source>
        <dbReference type="EMBL" id="VFJ93995.1"/>
    </source>
</evidence>
<sequence>MIDFILNDRDVRASAPPGGVVLDFLRRSQRLAGIKEGCREGDCGACLVLVGEWSGDTVLYRPINSCLLPLAEIEGKHVITIEGPNDRGEGTPNPIRQAIVDEGATQCGYCTPGIILALTGFFLGNTRFEEKQAMAALGGNICRCTGYQSIKRAAARLCAIFPPSDLEDNKMPVGPLVEKGIVPPYFLQIPGRLRRLSVPDKSSIEISPRNTIVGGGTDLWVQRPDDLYEGDFTCVSRQRDLKGIRIENGHCHIGTATTFQEMEDSPVMRDPFPNIPKYFERIASRPIRYRATVGGNIVNASPIG</sequence>
<dbReference type="SUPFAM" id="SSF56176">
    <property type="entry name" value="FAD-binding/transporter-associated domain-like"/>
    <property type="match status" value="1"/>
</dbReference>
<dbReference type="SUPFAM" id="SSF54292">
    <property type="entry name" value="2Fe-2S ferredoxin-like"/>
    <property type="match status" value="1"/>
</dbReference>
<dbReference type="GO" id="GO:0051537">
    <property type="term" value="F:2 iron, 2 sulfur cluster binding"/>
    <property type="evidence" value="ECO:0007669"/>
    <property type="project" value="InterPro"/>
</dbReference>
<keyword evidence="3" id="KW-0479">Metal-binding</keyword>
<dbReference type="Pfam" id="PF00941">
    <property type="entry name" value="FAD_binding_5"/>
    <property type="match status" value="1"/>
</dbReference>
<dbReference type="CDD" id="cd00207">
    <property type="entry name" value="fer2"/>
    <property type="match status" value="1"/>
</dbReference>
<dbReference type="GO" id="GO:0071949">
    <property type="term" value="F:FAD binding"/>
    <property type="evidence" value="ECO:0007669"/>
    <property type="project" value="InterPro"/>
</dbReference>
<dbReference type="AlphaFoldDB" id="A0A450X3S0"/>
<dbReference type="InterPro" id="IPR002888">
    <property type="entry name" value="2Fe-2S-bd"/>
</dbReference>
<dbReference type="EMBL" id="CAADFN010000158">
    <property type="protein sequence ID" value="VFK23870.1"/>
    <property type="molecule type" value="Genomic_DNA"/>
</dbReference>
<evidence type="ECO:0000256" key="1">
    <source>
        <dbReference type="ARBA" id="ARBA00006849"/>
    </source>
</evidence>
<dbReference type="Gene3D" id="1.10.150.120">
    <property type="entry name" value="[2Fe-2S]-binding domain"/>
    <property type="match status" value="1"/>
</dbReference>
<dbReference type="PROSITE" id="PS51085">
    <property type="entry name" value="2FE2S_FER_2"/>
    <property type="match status" value="1"/>
</dbReference>
<evidence type="ECO:0000259" key="7">
    <source>
        <dbReference type="PROSITE" id="PS51387"/>
    </source>
</evidence>
<dbReference type="SUPFAM" id="SSF47741">
    <property type="entry name" value="CO dehydrogenase ISP C-domain like"/>
    <property type="match status" value="1"/>
</dbReference>
<dbReference type="Pfam" id="PF00111">
    <property type="entry name" value="Fer2"/>
    <property type="match status" value="1"/>
</dbReference>
<accession>A0A450X3S0</accession>
<dbReference type="Pfam" id="PF01799">
    <property type="entry name" value="Fer2_2"/>
    <property type="match status" value="1"/>
</dbReference>
<dbReference type="PANTHER" id="PTHR11908">
    <property type="entry name" value="XANTHINE DEHYDROGENASE"/>
    <property type="match status" value="1"/>
</dbReference>
<dbReference type="InterPro" id="IPR036884">
    <property type="entry name" value="2Fe-2S-bd_dom_sf"/>
</dbReference>
<keyword evidence="4" id="KW-0560">Oxidoreductase</keyword>
<dbReference type="InterPro" id="IPR036010">
    <property type="entry name" value="2Fe-2S_ferredoxin-like_sf"/>
</dbReference>
<evidence type="ECO:0000313" key="8">
    <source>
        <dbReference type="EMBL" id="VFJ89578.1"/>
    </source>
</evidence>
<keyword evidence="5" id="KW-0408">Iron</keyword>
<dbReference type="InterPro" id="IPR012675">
    <property type="entry name" value="Beta-grasp_dom_sf"/>
</dbReference>
<evidence type="ECO:0000256" key="5">
    <source>
        <dbReference type="ARBA" id="ARBA00023004"/>
    </source>
</evidence>
<dbReference type="InterPro" id="IPR002346">
    <property type="entry name" value="Mopterin_DH_FAD-bd"/>
</dbReference>
<dbReference type="InterPro" id="IPR016208">
    <property type="entry name" value="Ald_Oxase/xanthine_DH-like"/>
</dbReference>
<organism evidence="10">
    <name type="scientific">Candidatus Kentrum sp. LFY</name>
    <dbReference type="NCBI Taxonomy" id="2126342"/>
    <lineage>
        <taxon>Bacteria</taxon>
        <taxon>Pseudomonadati</taxon>
        <taxon>Pseudomonadota</taxon>
        <taxon>Gammaproteobacteria</taxon>
        <taxon>Candidatus Kentrum</taxon>
    </lineage>
</organism>
<dbReference type="InterPro" id="IPR001041">
    <property type="entry name" value="2Fe-2S_ferredoxin-type"/>
</dbReference>
<dbReference type="PROSITE" id="PS00197">
    <property type="entry name" value="2FE2S_FER_1"/>
    <property type="match status" value="1"/>
</dbReference>
<proteinExistence type="inferred from homology"/>
<dbReference type="EMBL" id="CAADFH010000036">
    <property type="protein sequence ID" value="VFJ93995.1"/>
    <property type="molecule type" value="Genomic_DNA"/>
</dbReference>
<comment type="similarity">
    <text evidence="1">Belongs to the xanthine dehydrogenase family.</text>
</comment>
<dbReference type="InterPro" id="IPR006058">
    <property type="entry name" value="2Fe2S_fd_BS"/>
</dbReference>
<dbReference type="PROSITE" id="PS51387">
    <property type="entry name" value="FAD_PCMH"/>
    <property type="match status" value="1"/>
</dbReference>
<dbReference type="PANTHER" id="PTHR11908:SF132">
    <property type="entry name" value="ALDEHYDE OXIDASE 1-RELATED"/>
    <property type="match status" value="1"/>
</dbReference>